<dbReference type="OrthoDB" id="547695at2759"/>
<dbReference type="Proteomes" id="UP001055712">
    <property type="component" value="Unassembled WGS sequence"/>
</dbReference>
<evidence type="ECO:0000256" key="1">
    <source>
        <dbReference type="ARBA" id="ARBA00023157"/>
    </source>
</evidence>
<feature type="domain" description="SRCR" evidence="2">
    <location>
        <begin position="114"/>
        <end position="213"/>
    </location>
</feature>
<keyword evidence="4" id="KW-1185">Reference proteome</keyword>
<reference evidence="3" key="1">
    <citation type="journal article" date="2019" name="Plant J.">
        <title>Chlorella vulgaris genome assembly and annotation reveals the molecular basis for metabolic acclimation to high light conditions.</title>
        <authorList>
            <person name="Cecchin M."/>
            <person name="Marcolungo L."/>
            <person name="Rossato M."/>
            <person name="Girolomoni L."/>
            <person name="Cosentino E."/>
            <person name="Cuine S."/>
            <person name="Li-Beisson Y."/>
            <person name="Delledonne M."/>
            <person name="Ballottari M."/>
        </authorList>
    </citation>
    <scope>NUCLEOTIDE SEQUENCE</scope>
    <source>
        <strain evidence="3">211/11P</strain>
    </source>
</reference>
<comment type="caution">
    <text evidence="3">The sequence shown here is derived from an EMBL/GenBank/DDBJ whole genome shotgun (WGS) entry which is preliminary data.</text>
</comment>
<feature type="domain" description="SRCR" evidence="2">
    <location>
        <begin position="3"/>
        <end position="107"/>
    </location>
</feature>
<evidence type="ECO:0000259" key="2">
    <source>
        <dbReference type="PROSITE" id="PS50287"/>
    </source>
</evidence>
<dbReference type="GO" id="GO:0016020">
    <property type="term" value="C:membrane"/>
    <property type="evidence" value="ECO:0007669"/>
    <property type="project" value="InterPro"/>
</dbReference>
<dbReference type="AlphaFoldDB" id="A0A9D4TQ60"/>
<keyword evidence="1" id="KW-1015">Disulfide bond</keyword>
<evidence type="ECO:0000313" key="3">
    <source>
        <dbReference type="EMBL" id="KAI3431426.1"/>
    </source>
</evidence>
<dbReference type="Gene3D" id="3.10.250.10">
    <property type="entry name" value="SRCR-like domain"/>
    <property type="match status" value="4"/>
</dbReference>
<reference evidence="3" key="2">
    <citation type="submission" date="2020-11" db="EMBL/GenBank/DDBJ databases">
        <authorList>
            <person name="Cecchin M."/>
            <person name="Marcolungo L."/>
            <person name="Rossato M."/>
            <person name="Girolomoni L."/>
            <person name="Cosentino E."/>
            <person name="Cuine S."/>
            <person name="Li-Beisson Y."/>
            <person name="Delledonne M."/>
            <person name="Ballottari M."/>
        </authorList>
    </citation>
    <scope>NUCLEOTIDE SEQUENCE</scope>
    <source>
        <strain evidence="3">211/11P</strain>
        <tissue evidence="3">Whole cell</tissue>
    </source>
</reference>
<dbReference type="InterPro" id="IPR001190">
    <property type="entry name" value="SRCR"/>
</dbReference>
<dbReference type="EMBL" id="SIDB01000006">
    <property type="protein sequence ID" value="KAI3431426.1"/>
    <property type="molecule type" value="Genomic_DNA"/>
</dbReference>
<dbReference type="SUPFAM" id="SSF56487">
    <property type="entry name" value="SRCR-like"/>
    <property type="match status" value="4"/>
</dbReference>
<protein>
    <recommendedName>
        <fullName evidence="2">SRCR domain-containing protein</fullName>
    </recommendedName>
</protein>
<organism evidence="3 4">
    <name type="scientific">Chlorella vulgaris</name>
    <name type="common">Green alga</name>
    <dbReference type="NCBI Taxonomy" id="3077"/>
    <lineage>
        <taxon>Eukaryota</taxon>
        <taxon>Viridiplantae</taxon>
        <taxon>Chlorophyta</taxon>
        <taxon>core chlorophytes</taxon>
        <taxon>Trebouxiophyceae</taxon>
        <taxon>Chlorellales</taxon>
        <taxon>Chlorellaceae</taxon>
        <taxon>Chlorella clade</taxon>
        <taxon>Chlorella</taxon>
    </lineage>
</organism>
<dbReference type="PANTHER" id="PTHR48071">
    <property type="entry name" value="SRCR DOMAIN-CONTAINING PROTEIN"/>
    <property type="match status" value="1"/>
</dbReference>
<feature type="domain" description="SRCR" evidence="2">
    <location>
        <begin position="220"/>
        <end position="335"/>
    </location>
</feature>
<name>A0A9D4TQ60_CHLVU</name>
<dbReference type="Pfam" id="PF00530">
    <property type="entry name" value="SRCR"/>
    <property type="match status" value="2"/>
</dbReference>
<dbReference type="PANTHER" id="PTHR48071:SF18">
    <property type="entry name" value="DELETED IN MALIGNANT BRAIN TUMORS 1 PROTEIN-RELATED"/>
    <property type="match status" value="1"/>
</dbReference>
<dbReference type="PROSITE" id="PS50287">
    <property type="entry name" value="SRCR_2"/>
    <property type="match status" value="3"/>
</dbReference>
<gene>
    <name evidence="3" type="ORF">D9Q98_004479</name>
</gene>
<accession>A0A9D4TQ60</accession>
<evidence type="ECO:0000313" key="4">
    <source>
        <dbReference type="Proteomes" id="UP001055712"/>
    </source>
</evidence>
<sequence>MPLRLVNGQRTRDYKGRLEVNIGGRWGTVCSAGGFNPAAARAVCAKLGLEGGRVRLSTGSGFGTSALPILLAGLSCGSGTEAELSACLYSTNTAGCTHGQDVGVVCNRPPVEEVKLVGVSKQKFAVVQLSSGKFGKVCRDGVTTKEARVICAQAGLTGGSLLAATAVEPPSIVSYDRLLTNLRCLGSELDLTACKYELGRVCPSGKSVAVRCASGNLIKARLVGGTSALSGKVEVLYGGHWVAVCPARTDPCGGGESAEATGAAVCQSLGFGFSKVADFGVGTLPTVVGDLNCYHPSWSASAFSLQSCSFEGSSAMRKCISYDGQKNRPLGVVCKQPEINAVSLADLPNCPDCSPNTRAFVLAGLTNGIYGKVCRDGFNAISAGVVCRQAGFKTGALLAAATNQPDS</sequence>
<proteinExistence type="predicted"/>
<dbReference type="SMART" id="SM00202">
    <property type="entry name" value="SR"/>
    <property type="match status" value="3"/>
</dbReference>
<dbReference type="InterPro" id="IPR036772">
    <property type="entry name" value="SRCR-like_dom_sf"/>
</dbReference>